<keyword evidence="2" id="KW-1185">Reference proteome</keyword>
<proteinExistence type="predicted"/>
<evidence type="ECO:0000313" key="1">
    <source>
        <dbReference type="EMBL" id="VEN46120.1"/>
    </source>
</evidence>
<dbReference type="EMBL" id="CAACVG010007571">
    <property type="protein sequence ID" value="VEN46120.1"/>
    <property type="molecule type" value="Genomic_DNA"/>
</dbReference>
<name>A0A653CGC3_CALMS</name>
<organism evidence="1 2">
    <name type="scientific">Callosobruchus maculatus</name>
    <name type="common">Southern cowpea weevil</name>
    <name type="synonym">Pulse bruchid</name>
    <dbReference type="NCBI Taxonomy" id="64391"/>
    <lineage>
        <taxon>Eukaryota</taxon>
        <taxon>Metazoa</taxon>
        <taxon>Ecdysozoa</taxon>
        <taxon>Arthropoda</taxon>
        <taxon>Hexapoda</taxon>
        <taxon>Insecta</taxon>
        <taxon>Pterygota</taxon>
        <taxon>Neoptera</taxon>
        <taxon>Endopterygota</taxon>
        <taxon>Coleoptera</taxon>
        <taxon>Polyphaga</taxon>
        <taxon>Cucujiformia</taxon>
        <taxon>Chrysomeloidea</taxon>
        <taxon>Chrysomelidae</taxon>
        <taxon>Bruchinae</taxon>
        <taxon>Bruchini</taxon>
        <taxon>Callosobruchus</taxon>
    </lineage>
</organism>
<dbReference type="Proteomes" id="UP000410492">
    <property type="component" value="Unassembled WGS sequence"/>
</dbReference>
<accession>A0A653CGC3</accession>
<reference evidence="1 2" key="1">
    <citation type="submission" date="2019-01" db="EMBL/GenBank/DDBJ databases">
        <authorList>
            <person name="Sayadi A."/>
        </authorList>
    </citation>
    <scope>NUCLEOTIDE SEQUENCE [LARGE SCALE GENOMIC DNA]</scope>
</reference>
<protein>
    <submittedName>
        <fullName evidence="1">Uncharacterized protein</fullName>
    </submittedName>
</protein>
<gene>
    <name evidence="1" type="ORF">CALMAC_LOCUS8323</name>
</gene>
<evidence type="ECO:0000313" key="2">
    <source>
        <dbReference type="Proteomes" id="UP000410492"/>
    </source>
</evidence>
<dbReference type="AlphaFoldDB" id="A0A653CGC3"/>
<sequence length="63" mass="7262">MNKMLSNNSMCNSVIQNIFKHVSWFFLTTMIPTKDHSSVQENWFSSIGSNIYSLTCESQFPIP</sequence>